<keyword evidence="1" id="KW-1133">Transmembrane helix</keyword>
<protein>
    <submittedName>
        <fullName evidence="2">Uncharacterized protein</fullName>
    </submittedName>
</protein>
<keyword evidence="1" id="KW-0812">Transmembrane</keyword>
<comment type="caution">
    <text evidence="2">The sequence shown here is derived from an EMBL/GenBank/DDBJ whole genome shotgun (WGS) entry which is preliminary data.</text>
</comment>
<keyword evidence="1" id="KW-0472">Membrane</keyword>
<organism evidence="2 3">
    <name type="scientific">Ceratopteris richardii</name>
    <name type="common">Triangle waterfern</name>
    <dbReference type="NCBI Taxonomy" id="49495"/>
    <lineage>
        <taxon>Eukaryota</taxon>
        <taxon>Viridiplantae</taxon>
        <taxon>Streptophyta</taxon>
        <taxon>Embryophyta</taxon>
        <taxon>Tracheophyta</taxon>
        <taxon>Polypodiopsida</taxon>
        <taxon>Polypodiidae</taxon>
        <taxon>Polypodiales</taxon>
        <taxon>Pteridineae</taxon>
        <taxon>Pteridaceae</taxon>
        <taxon>Parkerioideae</taxon>
        <taxon>Ceratopteris</taxon>
    </lineage>
</organism>
<sequence length="250" mass="27738">MDKAPQLTLWEPPEIAMQLLKELEEKTGGKDSVQDGGGTEADEREVAVEGIARATTITASQACCRSLRRFLQLSWLLPKLCKKALGQAEAALHQHVKAAVASAAAAGASEAAPQQAMPWLVDFSRVARCSETLLALMARYNDWAPRTWGSMIVLLQNEAPLENPAVLRSSLARNLHNLNHFAEEFLSCYEELRKMSAGVNDPLLLPAPIPRPPFSRRHLRLTIFLSFFFLTSLALAIAIHRFHDFTFYTS</sequence>
<proteinExistence type="predicted"/>
<evidence type="ECO:0000256" key="1">
    <source>
        <dbReference type="SAM" id="Phobius"/>
    </source>
</evidence>
<accession>A0A8T2S242</accession>
<reference evidence="2" key="1">
    <citation type="submission" date="2021-08" db="EMBL/GenBank/DDBJ databases">
        <title>WGS assembly of Ceratopteris richardii.</title>
        <authorList>
            <person name="Marchant D.B."/>
            <person name="Chen G."/>
            <person name="Jenkins J."/>
            <person name="Shu S."/>
            <person name="Leebens-Mack J."/>
            <person name="Grimwood J."/>
            <person name="Schmutz J."/>
            <person name="Soltis P."/>
            <person name="Soltis D."/>
            <person name="Chen Z.-H."/>
        </authorList>
    </citation>
    <scope>NUCLEOTIDE SEQUENCE</scope>
    <source>
        <strain evidence="2">Whitten #5841</strain>
        <tissue evidence="2">Leaf</tissue>
    </source>
</reference>
<dbReference type="Proteomes" id="UP000825935">
    <property type="component" value="Chromosome 22"/>
</dbReference>
<evidence type="ECO:0000313" key="2">
    <source>
        <dbReference type="EMBL" id="KAH7306226.1"/>
    </source>
</evidence>
<dbReference type="OrthoDB" id="10528643at2759"/>
<evidence type="ECO:0000313" key="3">
    <source>
        <dbReference type="Proteomes" id="UP000825935"/>
    </source>
</evidence>
<gene>
    <name evidence="2" type="ORF">KP509_22G002200</name>
</gene>
<name>A0A8T2S242_CERRI</name>
<dbReference type="EMBL" id="CM035427">
    <property type="protein sequence ID" value="KAH7306226.1"/>
    <property type="molecule type" value="Genomic_DNA"/>
</dbReference>
<dbReference type="AlphaFoldDB" id="A0A8T2S242"/>
<feature type="transmembrane region" description="Helical" evidence="1">
    <location>
        <begin position="221"/>
        <end position="242"/>
    </location>
</feature>
<keyword evidence="3" id="KW-1185">Reference proteome</keyword>